<dbReference type="GO" id="GO:0005886">
    <property type="term" value="C:plasma membrane"/>
    <property type="evidence" value="ECO:0007669"/>
    <property type="project" value="UniProtKB-SubCell"/>
</dbReference>
<dbReference type="Proteomes" id="UP000318212">
    <property type="component" value="Unassembled WGS sequence"/>
</dbReference>
<comment type="caution">
    <text evidence="13">The sequence shown here is derived from an EMBL/GenBank/DDBJ whole genome shotgun (WGS) entry which is preliminary data.</text>
</comment>
<evidence type="ECO:0000256" key="11">
    <source>
        <dbReference type="SAM" id="MobiDB-lite"/>
    </source>
</evidence>
<keyword evidence="4" id="KW-0813">Transport</keyword>
<evidence type="ECO:0000313" key="13">
    <source>
        <dbReference type="EMBL" id="TQD51133.1"/>
    </source>
</evidence>
<dbReference type="AlphaFoldDB" id="A0A508AQB7"/>
<feature type="region of interest" description="Disordered" evidence="11">
    <location>
        <begin position="1"/>
        <end position="37"/>
    </location>
</feature>
<keyword evidence="9 12" id="KW-0472">Membrane</keyword>
<evidence type="ECO:0000256" key="12">
    <source>
        <dbReference type="SAM" id="Phobius"/>
    </source>
</evidence>
<keyword evidence="14" id="KW-1185">Reference proteome</keyword>
<name>A0A508AQB7_9GAMM</name>
<dbReference type="OrthoDB" id="5975941at2"/>
<feature type="region of interest" description="Disordered" evidence="11">
    <location>
        <begin position="188"/>
        <end position="209"/>
    </location>
</feature>
<protein>
    <recommendedName>
        <fullName evidence="3">Type II secretion system protein N</fullName>
    </recommendedName>
    <alternativeName>
        <fullName evidence="10">General secretion pathway protein N</fullName>
    </alternativeName>
</protein>
<evidence type="ECO:0000256" key="6">
    <source>
        <dbReference type="ARBA" id="ARBA00022519"/>
    </source>
</evidence>
<evidence type="ECO:0000256" key="4">
    <source>
        <dbReference type="ARBA" id="ARBA00022448"/>
    </source>
</evidence>
<accession>A0A508AQB7</accession>
<dbReference type="GO" id="GO:0015627">
    <property type="term" value="C:type II protein secretion system complex"/>
    <property type="evidence" value="ECO:0007669"/>
    <property type="project" value="InterPro"/>
</dbReference>
<dbReference type="InterPro" id="IPR022792">
    <property type="entry name" value="T2SS_protein-GspN"/>
</dbReference>
<dbReference type="GO" id="GO:0015628">
    <property type="term" value="P:protein secretion by the type II secretion system"/>
    <property type="evidence" value="ECO:0007669"/>
    <property type="project" value="InterPro"/>
</dbReference>
<reference evidence="13 14" key="1">
    <citation type="submission" date="2019-06" db="EMBL/GenBank/DDBJ databases">
        <title>Lysobacter alkalisoli sp. nov. isolated from saline soil.</title>
        <authorList>
            <person name="Sun J.-Q."/>
            <person name="Xu L."/>
        </authorList>
    </citation>
    <scope>NUCLEOTIDE SEQUENCE [LARGE SCALE GENOMIC DNA]</scope>
    <source>
        <strain evidence="13 14">JCM 31130</strain>
    </source>
</reference>
<organism evidence="13 14">
    <name type="scientific">Marilutibacter aestuarii</name>
    <dbReference type="NCBI Taxonomy" id="1706195"/>
    <lineage>
        <taxon>Bacteria</taxon>
        <taxon>Pseudomonadati</taxon>
        <taxon>Pseudomonadota</taxon>
        <taxon>Gammaproteobacteria</taxon>
        <taxon>Lysobacterales</taxon>
        <taxon>Lysobacteraceae</taxon>
        <taxon>Marilutibacter</taxon>
    </lineage>
</organism>
<keyword evidence="5" id="KW-1003">Cell membrane</keyword>
<proteinExistence type="inferred from homology"/>
<comment type="similarity">
    <text evidence="2">Belongs to the GSP N family.</text>
</comment>
<dbReference type="Pfam" id="PF01203">
    <property type="entry name" value="T2SSN"/>
    <property type="match status" value="1"/>
</dbReference>
<keyword evidence="6" id="KW-0997">Cell inner membrane</keyword>
<evidence type="ECO:0000256" key="7">
    <source>
        <dbReference type="ARBA" id="ARBA00022692"/>
    </source>
</evidence>
<keyword evidence="12" id="KW-1133">Transmembrane helix</keyword>
<dbReference type="EMBL" id="VICE01000017">
    <property type="protein sequence ID" value="TQD51133.1"/>
    <property type="molecule type" value="Genomic_DNA"/>
</dbReference>
<feature type="compositionally biased region" description="Basic and acidic residues" evidence="11">
    <location>
        <begin position="15"/>
        <end position="27"/>
    </location>
</feature>
<feature type="transmembrane region" description="Helical" evidence="12">
    <location>
        <begin position="49"/>
        <end position="71"/>
    </location>
</feature>
<sequence length="293" mass="30317">MAGAPATGPLGGAHDAARRTASGRRDGPAPASAAIRRSAGGRAMSTRRLLVLFLLLLAVSMAMLVPLRLLLAIPGMPATGGSARAVDGSVWRGTLRGLQWGKLRLDIVHVALEPLPLVIGERRWEIESSGLSATWVQGRRQGLRDGAGEIAIDLAGLAAPARLGLEQARLLFRAGRCEDAGGSLSVELPLPDPSRGRAEASADAPSQTAAGLRMEGPIACDGAQGTAVLQPVSPLPPGIDRVECRLRVDADGGVSIDTVAATEVPAARLALERAGFEAGPEGMHRRDLLHALP</sequence>
<keyword evidence="7 12" id="KW-0812">Transmembrane</keyword>
<evidence type="ECO:0000313" key="14">
    <source>
        <dbReference type="Proteomes" id="UP000318212"/>
    </source>
</evidence>
<evidence type="ECO:0000256" key="3">
    <source>
        <dbReference type="ARBA" id="ARBA00021563"/>
    </source>
</evidence>
<evidence type="ECO:0000256" key="9">
    <source>
        <dbReference type="ARBA" id="ARBA00023136"/>
    </source>
</evidence>
<feature type="compositionally biased region" description="Low complexity" evidence="11">
    <location>
        <begin position="28"/>
        <end position="37"/>
    </location>
</feature>
<evidence type="ECO:0000256" key="10">
    <source>
        <dbReference type="ARBA" id="ARBA00030772"/>
    </source>
</evidence>
<evidence type="ECO:0000256" key="1">
    <source>
        <dbReference type="ARBA" id="ARBA00004533"/>
    </source>
</evidence>
<keyword evidence="8" id="KW-0653">Protein transport</keyword>
<comment type="subcellular location">
    <subcellularLocation>
        <location evidence="1">Cell inner membrane</location>
    </subcellularLocation>
</comment>
<evidence type="ECO:0000256" key="2">
    <source>
        <dbReference type="ARBA" id="ARBA00007208"/>
    </source>
</evidence>
<evidence type="ECO:0000256" key="8">
    <source>
        <dbReference type="ARBA" id="ARBA00022927"/>
    </source>
</evidence>
<gene>
    <name evidence="13" type="ORF">FKV25_02405</name>
</gene>
<evidence type="ECO:0000256" key="5">
    <source>
        <dbReference type="ARBA" id="ARBA00022475"/>
    </source>
</evidence>